<dbReference type="Proteomes" id="UP000012073">
    <property type="component" value="Unassembled WGS sequence"/>
</dbReference>
<name>R7QI50_CHOCR</name>
<dbReference type="EMBL" id="HG001840">
    <property type="protein sequence ID" value="CDF37433.1"/>
    <property type="molecule type" value="Genomic_DNA"/>
</dbReference>
<reference evidence="2" key="1">
    <citation type="journal article" date="2013" name="Proc. Natl. Acad. Sci. U.S.A.">
        <title>Genome structure and metabolic features in the red seaweed Chondrus crispus shed light on evolution of the Archaeplastida.</title>
        <authorList>
            <person name="Collen J."/>
            <person name="Porcel B."/>
            <person name="Carre W."/>
            <person name="Ball S.G."/>
            <person name="Chaparro C."/>
            <person name="Tonon T."/>
            <person name="Barbeyron T."/>
            <person name="Michel G."/>
            <person name="Noel B."/>
            <person name="Valentin K."/>
            <person name="Elias M."/>
            <person name="Artiguenave F."/>
            <person name="Arun A."/>
            <person name="Aury J.M."/>
            <person name="Barbosa-Neto J.F."/>
            <person name="Bothwell J.H."/>
            <person name="Bouget F.Y."/>
            <person name="Brillet L."/>
            <person name="Cabello-Hurtado F."/>
            <person name="Capella-Gutierrez S."/>
            <person name="Charrier B."/>
            <person name="Cladiere L."/>
            <person name="Cock J.M."/>
            <person name="Coelho S.M."/>
            <person name="Colleoni C."/>
            <person name="Czjzek M."/>
            <person name="Da Silva C."/>
            <person name="Delage L."/>
            <person name="Denoeud F."/>
            <person name="Deschamps P."/>
            <person name="Dittami S.M."/>
            <person name="Gabaldon T."/>
            <person name="Gachon C.M."/>
            <person name="Groisillier A."/>
            <person name="Herve C."/>
            <person name="Jabbari K."/>
            <person name="Katinka M."/>
            <person name="Kloareg B."/>
            <person name="Kowalczyk N."/>
            <person name="Labadie K."/>
            <person name="Leblanc C."/>
            <person name="Lopez P.J."/>
            <person name="McLachlan D.H."/>
            <person name="Meslet-Cladiere L."/>
            <person name="Moustafa A."/>
            <person name="Nehr Z."/>
            <person name="Nyvall Collen P."/>
            <person name="Panaud O."/>
            <person name="Partensky F."/>
            <person name="Poulain J."/>
            <person name="Rensing S.A."/>
            <person name="Rousvoal S."/>
            <person name="Samson G."/>
            <person name="Symeonidi A."/>
            <person name="Weissenbach J."/>
            <person name="Zambounis A."/>
            <person name="Wincker P."/>
            <person name="Boyen C."/>
        </authorList>
    </citation>
    <scope>NUCLEOTIDE SEQUENCE [LARGE SCALE GENOMIC DNA]</scope>
    <source>
        <strain evidence="2">cv. Stackhouse</strain>
    </source>
</reference>
<organism evidence="1 2">
    <name type="scientific">Chondrus crispus</name>
    <name type="common">Carrageen Irish moss</name>
    <name type="synonym">Polymorpha crispa</name>
    <dbReference type="NCBI Taxonomy" id="2769"/>
    <lineage>
        <taxon>Eukaryota</taxon>
        <taxon>Rhodophyta</taxon>
        <taxon>Florideophyceae</taxon>
        <taxon>Rhodymeniophycidae</taxon>
        <taxon>Gigartinales</taxon>
        <taxon>Gigartinaceae</taxon>
        <taxon>Chondrus</taxon>
    </lineage>
</organism>
<gene>
    <name evidence="1" type="ORF">CHC_T00005651001</name>
</gene>
<keyword evidence="2" id="KW-1185">Reference proteome</keyword>
<accession>R7QI50</accession>
<dbReference type="KEGG" id="ccp:CHC_T00005651001"/>
<proteinExistence type="predicted"/>
<evidence type="ECO:0000313" key="2">
    <source>
        <dbReference type="Proteomes" id="UP000012073"/>
    </source>
</evidence>
<dbReference type="GeneID" id="17324969"/>
<dbReference type="AlphaFoldDB" id="R7QI50"/>
<protein>
    <submittedName>
        <fullName evidence="1">Uncharacterized protein</fullName>
    </submittedName>
</protein>
<dbReference type="RefSeq" id="XP_005717252.1">
    <property type="nucleotide sequence ID" value="XM_005717195.1"/>
</dbReference>
<evidence type="ECO:0000313" key="1">
    <source>
        <dbReference type="EMBL" id="CDF37433.1"/>
    </source>
</evidence>
<dbReference type="Gramene" id="CDF37433">
    <property type="protein sequence ID" value="CDF37433"/>
    <property type="gene ID" value="CHC_T00005651001"/>
</dbReference>
<sequence length="101" mass="11746">MWRAAFILRIEVRVDIHRRRRDGRGAKERSSLKHDCKRRVGRSLFWGCFGGCTVQLCHAQCVFAVMFLSFIFSYSSPEFGLVFLFLRGTDYGDQGKMCRAE</sequence>